<evidence type="ECO:0000313" key="2">
    <source>
        <dbReference type="EMBL" id="MDK2597411.1"/>
    </source>
</evidence>
<feature type="compositionally biased region" description="Polar residues" evidence="1">
    <location>
        <begin position="11"/>
        <end position="21"/>
    </location>
</feature>
<dbReference type="EMBL" id="JASJUT010000010">
    <property type="protein sequence ID" value="MDK2597411.1"/>
    <property type="molecule type" value="Genomic_DNA"/>
</dbReference>
<name>A0ABT7EQT7_9GAMM</name>
<keyword evidence="3" id="KW-1185">Reference proteome</keyword>
<protein>
    <submittedName>
        <fullName evidence="2">Uncharacterized protein</fullName>
    </submittedName>
</protein>
<accession>A0ABT7EQT7</accession>
<dbReference type="Proteomes" id="UP001231915">
    <property type="component" value="Unassembled WGS sequence"/>
</dbReference>
<organism evidence="2 3">
    <name type="scientific">Pseudoalteromonas obscura</name>
    <dbReference type="NCBI Taxonomy" id="3048491"/>
    <lineage>
        <taxon>Bacteria</taxon>
        <taxon>Pseudomonadati</taxon>
        <taxon>Pseudomonadota</taxon>
        <taxon>Gammaproteobacteria</taxon>
        <taxon>Alteromonadales</taxon>
        <taxon>Pseudoalteromonadaceae</taxon>
        <taxon>Pseudoalteromonas</taxon>
    </lineage>
</organism>
<evidence type="ECO:0000256" key="1">
    <source>
        <dbReference type="SAM" id="MobiDB-lite"/>
    </source>
</evidence>
<evidence type="ECO:0000313" key="3">
    <source>
        <dbReference type="Proteomes" id="UP001231915"/>
    </source>
</evidence>
<feature type="compositionally biased region" description="Basic residues" evidence="1">
    <location>
        <begin position="1"/>
        <end position="10"/>
    </location>
</feature>
<dbReference type="RefSeq" id="WP_211008695.1">
    <property type="nucleotide sequence ID" value="NZ_JASJUT010000010.1"/>
</dbReference>
<gene>
    <name evidence="2" type="ORF">QNM18_20340</name>
</gene>
<reference evidence="2 3" key="1">
    <citation type="submission" date="2023-05" db="EMBL/GenBank/DDBJ databases">
        <title>Pseudoalteromonas ardens sp. nov., Pseudoalteromonas obscura sp. nov., and Pseudoalteromonas umbrosa sp. nov., isolated from the coral Montipora capitata.</title>
        <authorList>
            <person name="Thomas E.M."/>
            <person name="Smith E.M."/>
            <person name="Papke E."/>
            <person name="Shlafstein M.D."/>
            <person name="Oline D.K."/>
            <person name="Videau P."/>
            <person name="Saw J.H."/>
            <person name="Strangman W.K."/>
            <person name="Ushijima B."/>
        </authorList>
    </citation>
    <scope>NUCLEOTIDE SEQUENCE [LARGE SCALE GENOMIC DNA]</scope>
    <source>
        <strain evidence="2 3">P94</strain>
    </source>
</reference>
<feature type="region of interest" description="Disordered" evidence="1">
    <location>
        <begin position="1"/>
        <end position="21"/>
    </location>
</feature>
<comment type="caution">
    <text evidence="2">The sequence shown here is derived from an EMBL/GenBank/DDBJ whole genome shotgun (WGS) entry which is preliminary data.</text>
</comment>
<sequence>MKLKMKKHNLKSLSTNNASQQLDKQMTPLVAGGKPELTHPFVCTSFVGFTC</sequence>
<proteinExistence type="predicted"/>